<keyword evidence="3" id="KW-1185">Reference proteome</keyword>
<organism evidence="2 3">
    <name type="scientific">Nocardiopsis rhodophaea</name>
    <dbReference type="NCBI Taxonomy" id="280238"/>
    <lineage>
        <taxon>Bacteria</taxon>
        <taxon>Bacillati</taxon>
        <taxon>Actinomycetota</taxon>
        <taxon>Actinomycetes</taxon>
        <taxon>Streptosporangiales</taxon>
        <taxon>Nocardiopsidaceae</taxon>
        <taxon>Nocardiopsis</taxon>
    </lineage>
</organism>
<accession>A0ABN2S4A9</accession>
<gene>
    <name evidence="2" type="ORF">GCM10009799_01420</name>
</gene>
<reference evidence="2 3" key="1">
    <citation type="journal article" date="2019" name="Int. J. Syst. Evol. Microbiol.">
        <title>The Global Catalogue of Microorganisms (GCM) 10K type strain sequencing project: providing services to taxonomists for standard genome sequencing and annotation.</title>
        <authorList>
            <consortium name="The Broad Institute Genomics Platform"/>
            <consortium name="The Broad Institute Genome Sequencing Center for Infectious Disease"/>
            <person name="Wu L."/>
            <person name="Ma J."/>
        </authorList>
    </citation>
    <scope>NUCLEOTIDE SEQUENCE [LARGE SCALE GENOMIC DNA]</scope>
    <source>
        <strain evidence="2 3">JCM 15313</strain>
    </source>
</reference>
<feature type="compositionally biased region" description="Pro residues" evidence="1">
    <location>
        <begin position="66"/>
        <end position="75"/>
    </location>
</feature>
<feature type="region of interest" description="Disordered" evidence="1">
    <location>
        <begin position="1"/>
        <end position="32"/>
    </location>
</feature>
<proteinExistence type="predicted"/>
<comment type="caution">
    <text evidence="2">The sequence shown here is derived from an EMBL/GenBank/DDBJ whole genome shotgun (WGS) entry which is preliminary data.</text>
</comment>
<name>A0ABN2S4A9_9ACTN</name>
<feature type="region of interest" description="Disordered" evidence="1">
    <location>
        <begin position="45"/>
        <end position="75"/>
    </location>
</feature>
<feature type="compositionally biased region" description="Low complexity" evidence="1">
    <location>
        <begin position="45"/>
        <end position="65"/>
    </location>
</feature>
<evidence type="ECO:0000313" key="2">
    <source>
        <dbReference type="EMBL" id="GAA1980011.1"/>
    </source>
</evidence>
<evidence type="ECO:0000256" key="1">
    <source>
        <dbReference type="SAM" id="MobiDB-lite"/>
    </source>
</evidence>
<dbReference type="EMBL" id="BAAAPC010000001">
    <property type="protein sequence ID" value="GAA1980011.1"/>
    <property type="molecule type" value="Genomic_DNA"/>
</dbReference>
<protein>
    <submittedName>
        <fullName evidence="2">Uncharacterized protein</fullName>
    </submittedName>
</protein>
<sequence length="75" mass="7519">MRADQCIDVVPRRRGSRRSGGTANQRRGPGTALVGLCRTRVPAAAAEPASAALTGSAGRTTRTASPPGPTPAPGP</sequence>
<evidence type="ECO:0000313" key="3">
    <source>
        <dbReference type="Proteomes" id="UP001501585"/>
    </source>
</evidence>
<dbReference type="Proteomes" id="UP001501585">
    <property type="component" value="Unassembled WGS sequence"/>
</dbReference>